<dbReference type="EMBL" id="MT144644">
    <property type="protein sequence ID" value="QJH96243.1"/>
    <property type="molecule type" value="Genomic_DNA"/>
</dbReference>
<evidence type="ECO:0000313" key="1">
    <source>
        <dbReference type="EMBL" id="QJH96243.1"/>
    </source>
</evidence>
<dbReference type="AlphaFoldDB" id="A0A6M3XGQ6"/>
<protein>
    <submittedName>
        <fullName evidence="1">Uncharacterized protein</fullName>
    </submittedName>
</protein>
<name>A0A6M3XGQ6_9ZZZZ</name>
<accession>A0A6M3XGQ6</accession>
<organism evidence="1">
    <name type="scientific">viral metagenome</name>
    <dbReference type="NCBI Taxonomy" id="1070528"/>
    <lineage>
        <taxon>unclassified sequences</taxon>
        <taxon>metagenomes</taxon>
        <taxon>organismal metagenomes</taxon>
    </lineage>
</organism>
<proteinExistence type="predicted"/>
<gene>
    <name evidence="1" type="ORF">TM448B00673_0014</name>
</gene>
<sequence>MSEYVSYGYTVRCMVWSNSTVLQRSIYMGCDEHLYRYKVEDDTYVYIGSVASNENIKRLWINGDNLYGAAWADPSATSKIVTVRVISYNGTNFISSNTISGVFTGEYCLRDARYVQSSMYVDFPGTEHDGYLKCTVIGKINSDNDGGQDIRDGESLLLPFSQYLRTDSIGYFEGIWDSTGVTATTYLTSINPYGSWNESIDIRDAHNAGYHSLLQIPRYPDDPPDYFTAIFSLGQYGCVEFINNFRSNGGIFYATISVVSQEDQITYRCYDLNSNLSQAIIGMSDYSDVNSYPINPTCCTMSLDSDVVYFGGMAWYTGDTVSRSYLTKVSDLETLTGYATSLGGGTIIYDADNHPFGTWCVGKAAYNTTDGSSCTVLAYVNGGELTTSALSGGGDNTWQFADAYRIGEEPTITTLYQSTSDAANVYRTFLDMKYANYSVGRLFVTYLNRDNLGKGNFGGFGVHSAQVSYDYFSDIKEFFSVPTGLVVDNKEKDGYYTLGSGSVYQFDRSTNLHILADSGNPFVDGESYQSSNLCVIPLDDINVVDTDRTRTEDIIFGVSAPFFPNETQAENIMGKYYLWKLDNYISDRVELADFEGMNVWGALTQLAQLAPNYTMGFDLDDEGSFFLTSKTNSTYTTTLTVSSDPDDKNLISIDKDRGLDEIFNYVAIVPTAAMIQNADKQLYLSPRTEDEKKIAVKVGDILVDIVEKYAIYSKSICIREGNISVAHSDVKNCAIFKFQTVEREIEAVVVGDVAAGGLTITVASTFRGGESTTKLDENGATVNNYIKEAINLNDYFTFINPDTLAETNCRITNISDTSITIATAPGFAVASGTVVVITHPFYNGTDSNLWSSEGVTTVASTGGGTDVDTIYVTDIRDLSANCIIGVHSGSTPTYVRVLPDDFGVFYAAKAGYTLKLTGDTVTCGDGTVISAYYSPSKTVDSDYDYFEIGGSGVSLRINPAANTSNVNFKSGDRITIKTEGMKLENLEQAKQIALDSSSIATYGRIEYTGINNKFLSRALAKQYVKLILNDYKNPKYILTVETLLSPTLAFRDTNGLIRIKIFDKKLFPKYSEVIAYPRSITHNLRAGTTSLVVRDNDAY</sequence>
<reference evidence="1" key="1">
    <citation type="submission" date="2020-03" db="EMBL/GenBank/DDBJ databases">
        <title>The deep terrestrial virosphere.</title>
        <authorList>
            <person name="Holmfeldt K."/>
            <person name="Nilsson E."/>
            <person name="Simone D."/>
            <person name="Lopez-Fernandez M."/>
            <person name="Wu X."/>
            <person name="de Brujin I."/>
            <person name="Lundin D."/>
            <person name="Andersson A."/>
            <person name="Bertilsson S."/>
            <person name="Dopson M."/>
        </authorList>
    </citation>
    <scope>NUCLEOTIDE SEQUENCE</scope>
    <source>
        <strain evidence="1">TM448B00673</strain>
    </source>
</reference>